<comment type="caution">
    <text evidence="2">The sequence shown here is derived from an EMBL/GenBank/DDBJ whole genome shotgun (WGS) entry which is preliminary data.</text>
</comment>
<feature type="compositionally biased region" description="Polar residues" evidence="1">
    <location>
        <begin position="270"/>
        <end position="289"/>
    </location>
</feature>
<keyword evidence="3" id="KW-1185">Reference proteome</keyword>
<dbReference type="eggNOG" id="ENOG502S7FM">
    <property type="taxonomic scope" value="Eukaryota"/>
</dbReference>
<feature type="compositionally biased region" description="Basic and acidic residues" evidence="1">
    <location>
        <begin position="1"/>
        <end position="10"/>
    </location>
</feature>
<protein>
    <submittedName>
        <fullName evidence="2">Uncharacterized protein</fullName>
    </submittedName>
</protein>
<accession>S8A960</accession>
<feature type="region of interest" description="Disordered" evidence="1">
    <location>
        <begin position="1"/>
        <end position="48"/>
    </location>
</feature>
<feature type="region of interest" description="Disordered" evidence="1">
    <location>
        <begin position="234"/>
        <end position="327"/>
    </location>
</feature>
<feature type="compositionally biased region" description="Polar residues" evidence="1">
    <location>
        <begin position="296"/>
        <end position="306"/>
    </location>
</feature>
<organism evidence="2 3">
    <name type="scientific">Dactylellina haptotyla (strain CBS 200.50)</name>
    <name type="common">Nematode-trapping fungus</name>
    <name type="synonym">Monacrosporium haptotylum</name>
    <dbReference type="NCBI Taxonomy" id="1284197"/>
    <lineage>
        <taxon>Eukaryota</taxon>
        <taxon>Fungi</taxon>
        <taxon>Dikarya</taxon>
        <taxon>Ascomycota</taxon>
        <taxon>Pezizomycotina</taxon>
        <taxon>Orbiliomycetes</taxon>
        <taxon>Orbiliales</taxon>
        <taxon>Orbiliaceae</taxon>
        <taxon>Dactylellina</taxon>
    </lineage>
</organism>
<reference evidence="3" key="2">
    <citation type="submission" date="2013-04" db="EMBL/GenBank/DDBJ databases">
        <title>Genomic mechanisms accounting for the adaptation to parasitism in nematode-trapping fungi.</title>
        <authorList>
            <person name="Ahren D.G."/>
        </authorList>
    </citation>
    <scope>NUCLEOTIDE SEQUENCE [LARGE SCALE GENOMIC DNA]</scope>
    <source>
        <strain evidence="3">CBS 200.50</strain>
    </source>
</reference>
<gene>
    <name evidence="2" type="ORF">H072_6868</name>
</gene>
<evidence type="ECO:0000256" key="1">
    <source>
        <dbReference type="SAM" id="MobiDB-lite"/>
    </source>
</evidence>
<evidence type="ECO:0000313" key="2">
    <source>
        <dbReference type="EMBL" id="EPS39369.1"/>
    </source>
</evidence>
<dbReference type="OMA" id="TIQFNDP"/>
<dbReference type="AlphaFoldDB" id="S8A960"/>
<proteinExistence type="predicted"/>
<reference evidence="2 3" key="1">
    <citation type="journal article" date="2013" name="PLoS Genet.">
        <title>Genomic mechanisms accounting for the adaptation to parasitism in nematode-trapping fungi.</title>
        <authorList>
            <person name="Meerupati T."/>
            <person name="Andersson K.M."/>
            <person name="Friman E."/>
            <person name="Kumar D."/>
            <person name="Tunlid A."/>
            <person name="Ahren D."/>
        </authorList>
    </citation>
    <scope>NUCLEOTIDE SEQUENCE [LARGE SCALE GENOMIC DNA]</scope>
    <source>
        <strain evidence="2 3">CBS 200.50</strain>
    </source>
</reference>
<name>S8A960_DACHA</name>
<feature type="region of interest" description="Disordered" evidence="1">
    <location>
        <begin position="92"/>
        <end position="154"/>
    </location>
</feature>
<dbReference type="EMBL" id="AQGS01000474">
    <property type="protein sequence ID" value="EPS39369.1"/>
    <property type="molecule type" value="Genomic_DNA"/>
</dbReference>
<dbReference type="HOGENOM" id="CLU_658841_0_0_1"/>
<dbReference type="Proteomes" id="UP000015100">
    <property type="component" value="Unassembled WGS sequence"/>
</dbReference>
<feature type="compositionally biased region" description="Polar residues" evidence="1">
    <location>
        <begin position="92"/>
        <end position="109"/>
    </location>
</feature>
<sequence length="403" mass="45240">MMLSARDQENRVQLGGVQTGKNQFPKTPGQGPAKTPFGGKRNDENGVSAMPIAGKTAFKAHADALQTPLGPRSRVPLGGKDTNVKAKHTIQFNDPLQQTGKPNKAPPSSTKQTTRLRRQTRLSVTPAKPITQDEDDVPEIEYIPPPPKELPDVPEDYVRINVGVIKQNLFRDANSTPLYDAKRREQFQKLTEHDEAKEEEELRLKVEAMLLEMERGTEKGKQAWKELDSMDFDGDVTVREKKRVPATTRAYETATKSSLAKRGPSRPASALSNRSGNSGTVRKPSSSALHTRKPSVPTNKMVQQPRENPRTGLVPSITKHGDYHNAVGRKLGPIYRDEILEAKRKVDSGECGINDIDYDELEERALRESEKRVTPKEDIEQKMRDLFRMDDEDDEVYQIPLDF</sequence>
<evidence type="ECO:0000313" key="3">
    <source>
        <dbReference type="Proteomes" id="UP000015100"/>
    </source>
</evidence>
<dbReference type="OrthoDB" id="5327145at2759"/>